<reference evidence="2" key="4">
    <citation type="submission" date="2019-03" db="UniProtKB">
        <authorList>
            <consortium name="EnsemblPlants"/>
        </authorList>
    </citation>
    <scope>IDENTIFICATION</scope>
</reference>
<name>A0A453N721_AEGTS</name>
<proteinExistence type="predicted"/>
<dbReference type="Proteomes" id="UP000015105">
    <property type="component" value="Chromosome 6D"/>
</dbReference>
<organism evidence="2 3">
    <name type="scientific">Aegilops tauschii subsp. strangulata</name>
    <name type="common">Goatgrass</name>
    <dbReference type="NCBI Taxonomy" id="200361"/>
    <lineage>
        <taxon>Eukaryota</taxon>
        <taxon>Viridiplantae</taxon>
        <taxon>Streptophyta</taxon>
        <taxon>Embryophyta</taxon>
        <taxon>Tracheophyta</taxon>
        <taxon>Spermatophyta</taxon>
        <taxon>Magnoliopsida</taxon>
        <taxon>Liliopsida</taxon>
        <taxon>Poales</taxon>
        <taxon>Poaceae</taxon>
        <taxon>BOP clade</taxon>
        <taxon>Pooideae</taxon>
        <taxon>Triticodae</taxon>
        <taxon>Triticeae</taxon>
        <taxon>Triticinae</taxon>
        <taxon>Aegilops</taxon>
    </lineage>
</organism>
<feature type="region of interest" description="Disordered" evidence="1">
    <location>
        <begin position="17"/>
        <end position="37"/>
    </location>
</feature>
<accession>A0A453N721</accession>
<reference evidence="2" key="3">
    <citation type="journal article" date="2017" name="Nature">
        <title>Genome sequence of the progenitor of the wheat D genome Aegilops tauschii.</title>
        <authorList>
            <person name="Luo M.C."/>
            <person name="Gu Y.Q."/>
            <person name="Puiu D."/>
            <person name="Wang H."/>
            <person name="Twardziok S.O."/>
            <person name="Deal K.R."/>
            <person name="Huo N."/>
            <person name="Zhu T."/>
            <person name="Wang L."/>
            <person name="Wang Y."/>
            <person name="McGuire P.E."/>
            <person name="Liu S."/>
            <person name="Long H."/>
            <person name="Ramasamy R.K."/>
            <person name="Rodriguez J.C."/>
            <person name="Van S.L."/>
            <person name="Yuan L."/>
            <person name="Wang Z."/>
            <person name="Xia Z."/>
            <person name="Xiao L."/>
            <person name="Anderson O.D."/>
            <person name="Ouyang S."/>
            <person name="Liang Y."/>
            <person name="Zimin A.V."/>
            <person name="Pertea G."/>
            <person name="Qi P."/>
            <person name="Bennetzen J.L."/>
            <person name="Dai X."/>
            <person name="Dawson M.W."/>
            <person name="Muller H.G."/>
            <person name="Kugler K."/>
            <person name="Rivarola-Duarte L."/>
            <person name="Spannagl M."/>
            <person name="Mayer K.F.X."/>
            <person name="Lu F.H."/>
            <person name="Bevan M.W."/>
            <person name="Leroy P."/>
            <person name="Li P."/>
            <person name="You F.M."/>
            <person name="Sun Q."/>
            <person name="Liu Z."/>
            <person name="Lyons E."/>
            <person name="Wicker T."/>
            <person name="Salzberg S.L."/>
            <person name="Devos K.M."/>
            <person name="Dvorak J."/>
        </authorList>
    </citation>
    <scope>NUCLEOTIDE SEQUENCE [LARGE SCALE GENOMIC DNA]</scope>
    <source>
        <strain evidence="2">cv. AL8/78</strain>
    </source>
</reference>
<reference evidence="3" key="1">
    <citation type="journal article" date="2014" name="Science">
        <title>Ancient hybridizations among the ancestral genomes of bread wheat.</title>
        <authorList>
            <consortium name="International Wheat Genome Sequencing Consortium,"/>
            <person name="Marcussen T."/>
            <person name="Sandve S.R."/>
            <person name="Heier L."/>
            <person name="Spannagl M."/>
            <person name="Pfeifer M."/>
            <person name="Jakobsen K.S."/>
            <person name="Wulff B.B."/>
            <person name="Steuernagel B."/>
            <person name="Mayer K.F."/>
            <person name="Olsen O.A."/>
        </authorList>
    </citation>
    <scope>NUCLEOTIDE SEQUENCE [LARGE SCALE GENOMIC DNA]</scope>
    <source>
        <strain evidence="3">cv. AL8/78</strain>
    </source>
</reference>
<dbReference type="EnsemblPlants" id="AET6Gv20251300.12">
    <property type="protein sequence ID" value="AET6Gv20251300.12"/>
    <property type="gene ID" value="AET6Gv20251300"/>
</dbReference>
<evidence type="ECO:0000256" key="1">
    <source>
        <dbReference type="SAM" id="MobiDB-lite"/>
    </source>
</evidence>
<protein>
    <submittedName>
        <fullName evidence="2">Uncharacterized protein</fullName>
    </submittedName>
</protein>
<reference evidence="3" key="2">
    <citation type="journal article" date="2017" name="Nat. Plants">
        <title>The Aegilops tauschii genome reveals multiple impacts of transposons.</title>
        <authorList>
            <person name="Zhao G."/>
            <person name="Zou C."/>
            <person name="Li K."/>
            <person name="Wang K."/>
            <person name="Li T."/>
            <person name="Gao L."/>
            <person name="Zhang X."/>
            <person name="Wang H."/>
            <person name="Yang Z."/>
            <person name="Liu X."/>
            <person name="Jiang W."/>
            <person name="Mao L."/>
            <person name="Kong X."/>
            <person name="Jiao Y."/>
            <person name="Jia J."/>
        </authorList>
    </citation>
    <scope>NUCLEOTIDE SEQUENCE [LARGE SCALE GENOMIC DNA]</scope>
    <source>
        <strain evidence="3">cv. AL8/78</strain>
    </source>
</reference>
<sequence length="87" mass="9578">MLAIWVVPLGPARGQAFSTRPAAPRHRPALHLRSSSSAGKETRVYTLLRSELKERSTLLRCGPRWSRGGDTLLSYGLHSPSPLFLSP</sequence>
<dbReference type="AlphaFoldDB" id="A0A453N721"/>
<dbReference type="Gramene" id="AET6Gv20251300.12">
    <property type="protein sequence ID" value="AET6Gv20251300.12"/>
    <property type="gene ID" value="AET6Gv20251300"/>
</dbReference>
<evidence type="ECO:0000313" key="3">
    <source>
        <dbReference type="Proteomes" id="UP000015105"/>
    </source>
</evidence>
<evidence type="ECO:0000313" key="2">
    <source>
        <dbReference type="EnsemblPlants" id="AET6Gv20251300.12"/>
    </source>
</evidence>
<reference evidence="2" key="5">
    <citation type="journal article" date="2021" name="G3 (Bethesda)">
        <title>Aegilops tauschii genome assembly Aet v5.0 features greater sequence contiguity and improved annotation.</title>
        <authorList>
            <person name="Wang L."/>
            <person name="Zhu T."/>
            <person name="Rodriguez J.C."/>
            <person name="Deal K.R."/>
            <person name="Dubcovsky J."/>
            <person name="McGuire P.E."/>
            <person name="Lux T."/>
            <person name="Spannagl M."/>
            <person name="Mayer K.F.X."/>
            <person name="Baldrich P."/>
            <person name="Meyers B.C."/>
            <person name="Huo N."/>
            <person name="Gu Y.Q."/>
            <person name="Zhou H."/>
            <person name="Devos K.M."/>
            <person name="Bennetzen J.L."/>
            <person name="Unver T."/>
            <person name="Budak H."/>
            <person name="Gulick P.J."/>
            <person name="Galiba G."/>
            <person name="Kalapos B."/>
            <person name="Nelson D.R."/>
            <person name="Li P."/>
            <person name="You F.M."/>
            <person name="Luo M.C."/>
            <person name="Dvorak J."/>
        </authorList>
    </citation>
    <scope>NUCLEOTIDE SEQUENCE [LARGE SCALE GENOMIC DNA]</scope>
    <source>
        <strain evidence="2">cv. AL8/78</strain>
    </source>
</reference>
<keyword evidence="3" id="KW-1185">Reference proteome</keyword>